<sequence length="71" mass="7990">MALAATLRAAVFRILPVILSSSEAGAKRHLYVILVLKVGYGIRTVQKLLGDLHECHMHIEDEYGKLIRYKV</sequence>
<dbReference type="Proteomes" id="UP000334340">
    <property type="component" value="Unassembled WGS sequence"/>
</dbReference>
<evidence type="ECO:0000313" key="1">
    <source>
        <dbReference type="EMBL" id="VUZ86396.1"/>
    </source>
</evidence>
<accession>A0A564ZMT1</accession>
<dbReference type="AlphaFoldDB" id="A0A564ZMT1"/>
<evidence type="ECO:0000313" key="2">
    <source>
        <dbReference type="Proteomes" id="UP000334340"/>
    </source>
</evidence>
<keyword evidence="2" id="KW-1185">Reference proteome</keyword>
<protein>
    <submittedName>
        <fullName evidence="1">Uncharacterized protein</fullName>
    </submittedName>
</protein>
<dbReference type="EMBL" id="CABIKM010000055">
    <property type="protein sequence ID" value="VUZ86396.1"/>
    <property type="molecule type" value="Genomic_DNA"/>
</dbReference>
<reference evidence="1 2" key="1">
    <citation type="submission" date="2019-07" db="EMBL/GenBank/DDBJ databases">
        <authorList>
            <person name="Cremers G."/>
        </authorList>
    </citation>
    <scope>NUCLEOTIDE SEQUENCE [LARGE SCALE GENOMIC DNA]</scope>
</reference>
<organism evidence="1 2">
    <name type="scientific">Candidatus Methylomirabilis lanthanidiphila</name>
    <dbReference type="NCBI Taxonomy" id="2211376"/>
    <lineage>
        <taxon>Bacteria</taxon>
        <taxon>Candidatus Methylomirabilota</taxon>
        <taxon>Candidatus Methylomirabilia</taxon>
        <taxon>Candidatus Methylomirabilales</taxon>
        <taxon>Candidatus Methylomirabilaceae</taxon>
        <taxon>Candidatus Methylomirabilis</taxon>
    </lineage>
</organism>
<gene>
    <name evidence="1" type="ORF">MELA_02799</name>
</gene>
<name>A0A564ZMT1_9BACT</name>
<proteinExistence type="predicted"/>